<dbReference type="Proteomes" id="UP000243876">
    <property type="component" value="Unassembled WGS sequence"/>
</dbReference>
<feature type="region of interest" description="Disordered" evidence="4">
    <location>
        <begin position="532"/>
        <end position="575"/>
    </location>
</feature>
<evidence type="ECO:0000256" key="1">
    <source>
        <dbReference type="ARBA" id="ARBA00009375"/>
    </source>
</evidence>
<evidence type="ECO:0000256" key="4">
    <source>
        <dbReference type="SAM" id="MobiDB-lite"/>
    </source>
</evidence>
<dbReference type="AlphaFoldDB" id="A0A0D6ES06"/>
<keyword evidence="3" id="KW-0413">Isomerase</keyword>
<keyword evidence="7" id="KW-1185">Reference proteome</keyword>
<dbReference type="GO" id="GO:0003723">
    <property type="term" value="F:RNA binding"/>
    <property type="evidence" value="ECO:0007669"/>
    <property type="project" value="InterPro"/>
</dbReference>
<dbReference type="InterPro" id="IPR020095">
    <property type="entry name" value="PsdUridine_synth_TruA_C"/>
</dbReference>
<evidence type="ECO:0000256" key="3">
    <source>
        <dbReference type="ARBA" id="ARBA00023235"/>
    </source>
</evidence>
<feature type="region of interest" description="Disordered" evidence="4">
    <location>
        <begin position="644"/>
        <end position="671"/>
    </location>
</feature>
<feature type="compositionally biased region" description="Basic and acidic residues" evidence="4">
    <location>
        <begin position="24"/>
        <end position="37"/>
    </location>
</feature>
<evidence type="ECO:0000256" key="2">
    <source>
        <dbReference type="ARBA" id="ARBA00022694"/>
    </source>
</evidence>
<dbReference type="GO" id="GO:0005737">
    <property type="term" value="C:cytoplasm"/>
    <property type="evidence" value="ECO:0007669"/>
    <property type="project" value="TreeGrafter"/>
</dbReference>
<name>A0A0D6ES06_SPOSA</name>
<dbReference type="Gene3D" id="3.30.70.580">
    <property type="entry name" value="Pseudouridine synthase I, catalytic domain, N-terminal subdomain"/>
    <property type="match status" value="1"/>
</dbReference>
<dbReference type="InterPro" id="IPR020097">
    <property type="entry name" value="PsdUridine_synth_TruA_a/b_dom"/>
</dbReference>
<sequence>MVAPHHPDRAKLVAQIKNLQSHLARLDRTLPPDDVRTPPEPAALAASPTSPPPAPTGKKARKARQDQGVGPLPPSLANAPKRHIALLFSYEGWAHSGLAYQPKGVYTPLPTVEGCLLEALEKSRLIEPITEGEGFGCGFERCGRTDAGVSSSAQVINLWVRSDLDDPMGTKGKEVDPTSVEAIRAARSRSPSPTRSRSSSVSSSSSTSTSSQLSFDLAPRKPAAPVEIPYIALLNRHLPPSIRIHAWSPVSASFSSRFSCIWRHYKYFFSASPVAPFLGSADQFDYGEAYRAAGVPEHARGWQDRLRGVDWGSLQLDVDLMRDAVARLVGEHDFRNFCKVDPPKQLKTHQRTVISASIDPVEGEDEATWVLNLRGGAFLYNQVRHIVAILFLVGARLEPPSIVDRLLWTSDRTSSTIAKVSPAPSEELDRKPGYQMAEDLPLILWQCGFNSTELDWRTDNVPRPSDHSFTPSALEPFIDSTGRLKATLDPHETFRKMFLEMNETYTQYRLRSIVLKHHLASFAFHAPPASPWSPLPSSSASSPSSPSPSPSRPRSRSPSRTPVPTPTFTPLGAGRTARTTAYIPLLSRARSELPETLNARWAAGRGAARMQRRVENQAESDRLREVHLKIKRDAIELAKRLEQERVRDRGRDRSEVDVEEEQVEGLRSISL</sequence>
<reference evidence="7" key="1">
    <citation type="submission" date="2015-02" db="EMBL/GenBank/DDBJ databases">
        <authorList>
            <person name="Gon?alves P."/>
        </authorList>
    </citation>
    <scope>NUCLEOTIDE SEQUENCE [LARGE SCALE GENOMIC DNA]</scope>
</reference>
<dbReference type="InterPro" id="IPR001406">
    <property type="entry name" value="PsdUridine_synth_TruA"/>
</dbReference>
<dbReference type="GO" id="GO:0009982">
    <property type="term" value="F:pseudouridine synthase activity"/>
    <property type="evidence" value="ECO:0007669"/>
    <property type="project" value="InterPro"/>
</dbReference>
<dbReference type="Gene3D" id="3.30.70.660">
    <property type="entry name" value="Pseudouridine synthase I, catalytic domain, C-terminal subdomain"/>
    <property type="match status" value="1"/>
</dbReference>
<dbReference type="EMBL" id="CENE01000039">
    <property type="protein sequence ID" value="CEQ42897.1"/>
    <property type="molecule type" value="Genomic_DNA"/>
</dbReference>
<dbReference type="Pfam" id="PF01416">
    <property type="entry name" value="PseudoU_synth_1"/>
    <property type="match status" value="1"/>
</dbReference>
<proteinExistence type="inferred from homology"/>
<protein>
    <submittedName>
        <fullName evidence="6">SPOSA6832_04768-mRNA-1:cds</fullName>
    </submittedName>
</protein>
<keyword evidence="2" id="KW-0819">tRNA processing</keyword>
<dbReference type="GO" id="GO:1990481">
    <property type="term" value="P:mRNA pseudouridine synthesis"/>
    <property type="evidence" value="ECO:0007669"/>
    <property type="project" value="TreeGrafter"/>
</dbReference>
<evidence type="ECO:0000313" key="7">
    <source>
        <dbReference type="Proteomes" id="UP000243876"/>
    </source>
</evidence>
<dbReference type="PANTHER" id="PTHR11142:SF5">
    <property type="entry name" value="TRNA PSEUDOURIDINE(38_39) SYNTHASE"/>
    <property type="match status" value="1"/>
</dbReference>
<organism evidence="6 7">
    <name type="scientific">Sporidiobolus salmonicolor</name>
    <name type="common">Yeast-like fungus</name>
    <name type="synonym">Sporobolomyces salmonicolor</name>
    <dbReference type="NCBI Taxonomy" id="5005"/>
    <lineage>
        <taxon>Eukaryota</taxon>
        <taxon>Fungi</taxon>
        <taxon>Dikarya</taxon>
        <taxon>Basidiomycota</taxon>
        <taxon>Pucciniomycotina</taxon>
        <taxon>Microbotryomycetes</taxon>
        <taxon>Sporidiobolales</taxon>
        <taxon>Sporidiobolaceae</taxon>
        <taxon>Sporobolomyces</taxon>
    </lineage>
</organism>
<feature type="compositionally biased region" description="Basic and acidic residues" evidence="4">
    <location>
        <begin position="644"/>
        <end position="656"/>
    </location>
</feature>
<evidence type="ECO:0000313" key="6">
    <source>
        <dbReference type="EMBL" id="CEQ42897.1"/>
    </source>
</evidence>
<feature type="region of interest" description="Disordered" evidence="4">
    <location>
        <begin position="23"/>
        <end position="76"/>
    </location>
</feature>
<evidence type="ECO:0000259" key="5">
    <source>
        <dbReference type="Pfam" id="PF01416"/>
    </source>
</evidence>
<gene>
    <name evidence="6" type="primary">SPOSA6832_04768</name>
</gene>
<feature type="compositionally biased region" description="Low complexity" evidence="4">
    <location>
        <begin position="188"/>
        <end position="211"/>
    </location>
</feature>
<feature type="region of interest" description="Disordered" evidence="4">
    <location>
        <begin position="167"/>
        <end position="216"/>
    </location>
</feature>
<feature type="compositionally biased region" description="Low complexity" evidence="4">
    <location>
        <begin position="535"/>
        <end position="544"/>
    </location>
</feature>
<feature type="domain" description="Pseudouridine synthase I TruA alpha/beta" evidence="5">
    <location>
        <begin position="324"/>
        <end position="424"/>
    </location>
</feature>
<dbReference type="GO" id="GO:0031119">
    <property type="term" value="P:tRNA pseudouridine synthesis"/>
    <property type="evidence" value="ECO:0007669"/>
    <property type="project" value="TreeGrafter"/>
</dbReference>
<dbReference type="InterPro" id="IPR020094">
    <property type="entry name" value="TruA/RsuA/RluB/E/F_N"/>
</dbReference>
<dbReference type="PANTHER" id="PTHR11142">
    <property type="entry name" value="PSEUDOURIDYLATE SYNTHASE"/>
    <property type="match status" value="1"/>
</dbReference>
<accession>A0A0D6ES06</accession>
<dbReference type="OrthoDB" id="25767at2759"/>
<dbReference type="GO" id="GO:0005634">
    <property type="term" value="C:nucleus"/>
    <property type="evidence" value="ECO:0007669"/>
    <property type="project" value="TreeGrafter"/>
</dbReference>
<dbReference type="InterPro" id="IPR020103">
    <property type="entry name" value="PsdUridine_synth_cat_dom_sf"/>
</dbReference>
<dbReference type="SUPFAM" id="SSF55120">
    <property type="entry name" value="Pseudouridine synthase"/>
    <property type="match status" value="1"/>
</dbReference>
<comment type="similarity">
    <text evidence="1">Belongs to the tRNA pseudouridine synthase TruA family.</text>
</comment>
<feature type="non-terminal residue" evidence="6">
    <location>
        <position position="671"/>
    </location>
</feature>